<dbReference type="PANTHER" id="PTHR34654:SF1">
    <property type="entry name" value="RNA-BINDING PROTEIN KHPA"/>
    <property type="match status" value="1"/>
</dbReference>
<dbReference type="Proteomes" id="UP000034325">
    <property type="component" value="Unassembled WGS sequence"/>
</dbReference>
<evidence type="ECO:0000256" key="2">
    <source>
        <dbReference type="ARBA" id="ARBA00022884"/>
    </source>
</evidence>
<evidence type="ECO:0000313" key="5">
    <source>
        <dbReference type="Proteomes" id="UP000034325"/>
    </source>
</evidence>
<evidence type="ECO:0000256" key="1">
    <source>
        <dbReference type="ARBA" id="ARBA00022490"/>
    </source>
</evidence>
<reference evidence="4 5" key="1">
    <citation type="journal article" date="2015" name="Nature">
        <title>rRNA introns, odd ribosomes, and small enigmatic genomes across a large radiation of phyla.</title>
        <authorList>
            <person name="Brown C.T."/>
            <person name="Hug L.A."/>
            <person name="Thomas B.C."/>
            <person name="Sharon I."/>
            <person name="Castelle C.J."/>
            <person name="Singh A."/>
            <person name="Wilkins M.J."/>
            <person name="Williams K.H."/>
            <person name="Banfield J.F."/>
        </authorList>
    </citation>
    <scope>NUCLEOTIDE SEQUENCE [LARGE SCALE GENOMIC DNA]</scope>
</reference>
<comment type="caution">
    <text evidence="4">The sequence shown here is derived from an EMBL/GenBank/DDBJ whole genome shotgun (WGS) entry which is preliminary data.</text>
</comment>
<sequence>MKDLLTYILEGIIEKEKGSFDIDEIQEDSHITFKILADPAICGLIIGKGGQTIKSIQTLLRVKGRLEGKSISVNIEEKSS</sequence>
<dbReference type="InterPro" id="IPR020627">
    <property type="entry name" value="KhpA"/>
</dbReference>
<dbReference type="AlphaFoldDB" id="A0A0G0MEI9"/>
<evidence type="ECO:0000313" key="4">
    <source>
        <dbReference type="EMBL" id="KKQ98750.1"/>
    </source>
</evidence>
<dbReference type="Pfam" id="PF13083">
    <property type="entry name" value="KH_KhpA-B"/>
    <property type="match status" value="1"/>
</dbReference>
<keyword evidence="1" id="KW-0963">Cytoplasm</keyword>
<dbReference type="PROSITE" id="PS50084">
    <property type="entry name" value="KH_TYPE_1"/>
    <property type="match status" value="1"/>
</dbReference>
<dbReference type="SUPFAM" id="SSF54814">
    <property type="entry name" value="Prokaryotic type KH domain (KH-domain type II)"/>
    <property type="match status" value="1"/>
</dbReference>
<dbReference type="InterPro" id="IPR009019">
    <property type="entry name" value="KH_sf_prok-type"/>
</dbReference>
<proteinExistence type="predicted"/>
<dbReference type="GO" id="GO:0003723">
    <property type="term" value="F:RNA binding"/>
    <property type="evidence" value="ECO:0007669"/>
    <property type="project" value="UniProtKB-UniRule"/>
</dbReference>
<dbReference type="EMBL" id="LBWA01000001">
    <property type="protein sequence ID" value="KKQ98750.1"/>
    <property type="molecule type" value="Genomic_DNA"/>
</dbReference>
<dbReference type="Gene3D" id="3.30.310.210">
    <property type="match status" value="1"/>
</dbReference>
<name>A0A0G0MEI9_9BACT</name>
<organism evidence="4 5">
    <name type="scientific">Candidatus Woesebacteria bacterium GW2011_GWA1_39_12</name>
    <dbReference type="NCBI Taxonomy" id="1618549"/>
    <lineage>
        <taxon>Bacteria</taxon>
        <taxon>Candidatus Woeseibacteriota</taxon>
    </lineage>
</organism>
<protein>
    <submittedName>
        <fullName evidence="4">Uncharacterized protein</fullName>
    </submittedName>
</protein>
<dbReference type="PANTHER" id="PTHR34654">
    <property type="entry name" value="UPF0109 PROTEIN SCO5592"/>
    <property type="match status" value="1"/>
</dbReference>
<evidence type="ECO:0000256" key="3">
    <source>
        <dbReference type="PROSITE-ProRule" id="PRU00117"/>
    </source>
</evidence>
<keyword evidence="2 3" id="KW-0694">RNA-binding</keyword>
<gene>
    <name evidence="4" type="ORF">UT23_C0001G0031</name>
</gene>
<accession>A0A0G0MEI9</accession>